<dbReference type="PANTHER" id="PTHR24201">
    <property type="entry name" value="ANK_REP_REGION DOMAIN-CONTAINING PROTEIN"/>
    <property type="match status" value="1"/>
</dbReference>
<dbReference type="RefSeq" id="XP_032822156.1">
    <property type="nucleotide sequence ID" value="XM_032966265.1"/>
</dbReference>
<keyword evidence="5" id="KW-0649">Protein kinase inhibitor</keyword>
<evidence type="ECO:0000256" key="1">
    <source>
        <dbReference type="ARBA" id="ARBA00022737"/>
    </source>
</evidence>
<protein>
    <submittedName>
        <fullName evidence="5">Cyclin-dependent kinase inhibitor 2A-like</fullName>
    </submittedName>
</protein>
<dbReference type="AlphaFoldDB" id="A0AAJ7X5M0"/>
<proteinExistence type="predicted"/>
<organism evidence="4 5">
    <name type="scientific">Petromyzon marinus</name>
    <name type="common">Sea lamprey</name>
    <dbReference type="NCBI Taxonomy" id="7757"/>
    <lineage>
        <taxon>Eukaryota</taxon>
        <taxon>Metazoa</taxon>
        <taxon>Chordata</taxon>
        <taxon>Craniata</taxon>
        <taxon>Vertebrata</taxon>
        <taxon>Cyclostomata</taxon>
        <taxon>Hyperoartia</taxon>
        <taxon>Petromyzontiformes</taxon>
        <taxon>Petromyzontidae</taxon>
        <taxon>Petromyzon</taxon>
    </lineage>
</organism>
<sequence length="136" mass="13972">MEPIEELSKAAALGKTVEVELLLARGVNPNGTNSCGRTPIQVMMMGSTPVARALLAAGADPDVRDAVLGLTPAHDAAREGFVAVLAELRAAGASLWQRDKLGRTPADLAAAEGHLDVVDFINSAVDFGAGDNGIRG</sequence>
<dbReference type="GO" id="GO:0005634">
    <property type="term" value="C:nucleus"/>
    <property type="evidence" value="ECO:0007669"/>
    <property type="project" value="TreeGrafter"/>
</dbReference>
<dbReference type="SUPFAM" id="SSF48403">
    <property type="entry name" value="Ankyrin repeat"/>
    <property type="match status" value="1"/>
</dbReference>
<reference evidence="5" key="1">
    <citation type="submission" date="2025-08" db="UniProtKB">
        <authorList>
            <consortium name="RefSeq"/>
        </authorList>
    </citation>
    <scope>IDENTIFICATION</scope>
    <source>
        <tissue evidence="5">Sperm</tissue>
    </source>
</reference>
<evidence type="ECO:0000256" key="2">
    <source>
        <dbReference type="ARBA" id="ARBA00023043"/>
    </source>
</evidence>
<dbReference type="PANTHER" id="PTHR24201:SF14">
    <property type="entry name" value="CYCLIN-DEPENDENT KINASE 4 INHIBITOR C-LIKE"/>
    <property type="match status" value="1"/>
</dbReference>
<gene>
    <name evidence="5" type="primary">LOC116948952</name>
</gene>
<keyword evidence="1" id="KW-0677">Repeat</keyword>
<dbReference type="GO" id="GO:0004860">
    <property type="term" value="F:protein kinase inhibitor activity"/>
    <property type="evidence" value="ECO:0007669"/>
    <property type="project" value="UniProtKB-KW"/>
</dbReference>
<accession>A0AAJ7X5M0</accession>
<dbReference type="KEGG" id="pmrn:116948952"/>
<dbReference type="Proteomes" id="UP001318040">
    <property type="component" value="Chromosome 35"/>
</dbReference>
<dbReference type="Gene3D" id="1.25.40.20">
    <property type="entry name" value="Ankyrin repeat-containing domain"/>
    <property type="match status" value="1"/>
</dbReference>
<evidence type="ECO:0000313" key="5">
    <source>
        <dbReference type="RefSeq" id="XP_032822156.1"/>
    </source>
</evidence>
<keyword evidence="4" id="KW-1185">Reference proteome</keyword>
<dbReference type="Pfam" id="PF12796">
    <property type="entry name" value="Ank_2"/>
    <property type="match status" value="1"/>
</dbReference>
<dbReference type="InterPro" id="IPR050776">
    <property type="entry name" value="Ank_Repeat/CDKN_Inhibitor"/>
</dbReference>
<dbReference type="InterPro" id="IPR002110">
    <property type="entry name" value="Ankyrin_rpt"/>
</dbReference>
<keyword evidence="2 3" id="KW-0040">ANK repeat</keyword>
<name>A0AAJ7X5M0_PETMA</name>
<dbReference type="InterPro" id="IPR036770">
    <property type="entry name" value="Ankyrin_rpt-contain_sf"/>
</dbReference>
<feature type="repeat" description="ANK" evidence="3">
    <location>
        <begin position="68"/>
        <end position="100"/>
    </location>
</feature>
<evidence type="ECO:0000313" key="4">
    <source>
        <dbReference type="Proteomes" id="UP001318040"/>
    </source>
</evidence>
<dbReference type="PROSITE" id="PS50088">
    <property type="entry name" value="ANK_REPEAT"/>
    <property type="match status" value="1"/>
</dbReference>
<dbReference type="SMART" id="SM00248">
    <property type="entry name" value="ANK"/>
    <property type="match status" value="3"/>
</dbReference>
<evidence type="ECO:0000256" key="3">
    <source>
        <dbReference type="PROSITE-ProRule" id="PRU00023"/>
    </source>
</evidence>